<evidence type="ECO:0000256" key="1">
    <source>
        <dbReference type="ARBA" id="ARBA00023015"/>
    </source>
</evidence>
<dbReference type="Pfam" id="PF12833">
    <property type="entry name" value="HTH_18"/>
    <property type="match status" value="1"/>
</dbReference>
<comment type="caution">
    <text evidence="5">The sequence shown here is derived from an EMBL/GenBank/DDBJ whole genome shotgun (WGS) entry which is preliminary data.</text>
</comment>
<evidence type="ECO:0000259" key="4">
    <source>
        <dbReference type="PROSITE" id="PS01124"/>
    </source>
</evidence>
<dbReference type="GO" id="GO:0043565">
    <property type="term" value="F:sequence-specific DNA binding"/>
    <property type="evidence" value="ECO:0007669"/>
    <property type="project" value="InterPro"/>
</dbReference>
<dbReference type="PANTHER" id="PTHR43280:SF32">
    <property type="entry name" value="TRANSCRIPTIONAL REGULATORY PROTEIN"/>
    <property type="match status" value="1"/>
</dbReference>
<dbReference type="PANTHER" id="PTHR43280">
    <property type="entry name" value="ARAC-FAMILY TRANSCRIPTIONAL REGULATOR"/>
    <property type="match status" value="1"/>
</dbReference>
<protein>
    <submittedName>
        <fullName evidence="5">Transcriptional regulator, AraC family</fullName>
    </submittedName>
</protein>
<dbReference type="Gene3D" id="1.10.10.60">
    <property type="entry name" value="Homeodomain-like"/>
    <property type="match status" value="1"/>
</dbReference>
<dbReference type="SUPFAM" id="SSF46689">
    <property type="entry name" value="Homeodomain-like"/>
    <property type="match status" value="1"/>
</dbReference>
<organism evidence="5">
    <name type="scientific">gut metagenome</name>
    <dbReference type="NCBI Taxonomy" id="749906"/>
    <lineage>
        <taxon>unclassified sequences</taxon>
        <taxon>metagenomes</taxon>
        <taxon>organismal metagenomes</taxon>
    </lineage>
</organism>
<dbReference type="SMART" id="SM00342">
    <property type="entry name" value="HTH_ARAC"/>
    <property type="match status" value="1"/>
</dbReference>
<dbReference type="EMBL" id="AMCI01000218">
    <property type="protein sequence ID" value="EJX10279.1"/>
    <property type="molecule type" value="Genomic_DNA"/>
</dbReference>
<proteinExistence type="predicted"/>
<dbReference type="GO" id="GO:0003700">
    <property type="term" value="F:DNA-binding transcription factor activity"/>
    <property type="evidence" value="ECO:0007669"/>
    <property type="project" value="InterPro"/>
</dbReference>
<dbReference type="InterPro" id="IPR009057">
    <property type="entry name" value="Homeodomain-like_sf"/>
</dbReference>
<dbReference type="InterPro" id="IPR018060">
    <property type="entry name" value="HTH_AraC"/>
</dbReference>
<keyword evidence="1" id="KW-0805">Transcription regulation</keyword>
<name>J9GQZ7_9ZZZZ</name>
<dbReference type="PROSITE" id="PS01124">
    <property type="entry name" value="HTH_ARAC_FAMILY_2"/>
    <property type="match status" value="1"/>
</dbReference>
<feature type="domain" description="HTH araC/xylS-type" evidence="4">
    <location>
        <begin position="182"/>
        <end position="280"/>
    </location>
</feature>
<dbReference type="AlphaFoldDB" id="J9GQZ7"/>
<reference evidence="5" key="1">
    <citation type="journal article" date="2012" name="PLoS ONE">
        <title>Gene sets for utilization of primary and secondary nutrition supplies in the distal gut of endangered iberian lynx.</title>
        <authorList>
            <person name="Alcaide M."/>
            <person name="Messina E."/>
            <person name="Richter M."/>
            <person name="Bargiela R."/>
            <person name="Peplies J."/>
            <person name="Huws S.A."/>
            <person name="Newbold C.J."/>
            <person name="Golyshin P.N."/>
            <person name="Simon M.A."/>
            <person name="Lopez G."/>
            <person name="Yakimov M.M."/>
            <person name="Ferrer M."/>
        </authorList>
    </citation>
    <scope>NUCLEOTIDE SEQUENCE</scope>
</reference>
<accession>J9GQZ7</accession>
<keyword evidence="3" id="KW-0804">Transcription</keyword>
<sequence length="281" mass="31971">MEKELPHIDLPEDWLAGTDVSKELLNLYANYPVRLKCEICVLCAGGKVNAAVNLKQIEVVAGDFVVLPPGTIFQISRIEGDLSLYILGFSEQFLQREDRLKKVLDITYLAFDSPVTHLVSKGFELMLDYYHFLIRLYEFMDEKQRSMIGGGLFSNIQMGIAMVYRDATYEQGGLSKNEQLCRSFGQLVMRHFAQKRNVSWYAAQMGITHAYLCSVVKQVTGQTCMDIISSAVIMEIKSQLKLTNLPIQTISDSLNFANLSFFGKYFKRHVGMSPLEYRNSR</sequence>
<evidence type="ECO:0000256" key="2">
    <source>
        <dbReference type="ARBA" id="ARBA00023125"/>
    </source>
</evidence>
<keyword evidence="2" id="KW-0238">DNA-binding</keyword>
<evidence type="ECO:0000313" key="5">
    <source>
        <dbReference type="EMBL" id="EJX10279.1"/>
    </source>
</evidence>
<evidence type="ECO:0000256" key="3">
    <source>
        <dbReference type="ARBA" id="ARBA00023163"/>
    </source>
</evidence>
<gene>
    <name evidence="5" type="ORF">EVA_01578</name>
</gene>